<name>A0AAV4LS61_BABCB</name>
<dbReference type="GeneID" id="94193953"/>
<gene>
    <name evidence="1" type="ORF">BcabD6B2_19070</name>
</gene>
<organism evidence="1 2">
    <name type="scientific">Babesia caballi</name>
    <dbReference type="NCBI Taxonomy" id="5871"/>
    <lineage>
        <taxon>Eukaryota</taxon>
        <taxon>Sar</taxon>
        <taxon>Alveolata</taxon>
        <taxon>Apicomplexa</taxon>
        <taxon>Aconoidasida</taxon>
        <taxon>Piroplasmida</taxon>
        <taxon>Babesiidae</taxon>
        <taxon>Babesia</taxon>
    </lineage>
</organism>
<reference evidence="1 2" key="1">
    <citation type="submission" date="2021-06" db="EMBL/GenBank/DDBJ databases">
        <title>Genome sequence of Babesia caballi.</title>
        <authorList>
            <person name="Yamagishi J."/>
            <person name="Kidaka T."/>
            <person name="Ochi A."/>
        </authorList>
    </citation>
    <scope>NUCLEOTIDE SEQUENCE [LARGE SCALE GENOMIC DNA]</scope>
    <source>
        <strain evidence="1">USDA-D6B2</strain>
    </source>
</reference>
<comment type="caution">
    <text evidence="1">The sequence shown here is derived from an EMBL/GenBank/DDBJ whole genome shotgun (WGS) entry which is preliminary data.</text>
</comment>
<dbReference type="RefSeq" id="XP_067714541.1">
    <property type="nucleotide sequence ID" value="XM_067858440.1"/>
</dbReference>
<evidence type="ECO:0000313" key="1">
    <source>
        <dbReference type="EMBL" id="GIX62472.1"/>
    </source>
</evidence>
<dbReference type="EMBL" id="BPLF01000002">
    <property type="protein sequence ID" value="GIX62472.1"/>
    <property type="molecule type" value="Genomic_DNA"/>
</dbReference>
<dbReference type="AlphaFoldDB" id="A0AAV4LS61"/>
<sequence>MSEPKKSLTDPPTNLKEAIDWVLRVSGGDGMRNDTDLLATALTASIKKKPYEENDVVTKLLTEIKKDVNKNPTGPIKQLGDALKTFIGYNQENQNIKKKKAVQNFFTAIRLIYEGLTELYWKCKSEMTKNSRGNEPKAFLTSNGFSGNQLKSSLDANTIFTALQNFTEFKTAYNPPPTSLDAFRSQLEQNASTSPSKSPLAALYILATYAYVQSSSPATPSFAGYSGTAALAGGAYGLNFGGIATMMSALLA</sequence>
<dbReference type="Proteomes" id="UP001497744">
    <property type="component" value="Unassembled WGS sequence"/>
</dbReference>
<proteinExistence type="predicted"/>
<evidence type="ECO:0000313" key="2">
    <source>
        <dbReference type="Proteomes" id="UP001497744"/>
    </source>
</evidence>
<keyword evidence="2" id="KW-1185">Reference proteome</keyword>
<accession>A0AAV4LS61</accession>
<protein>
    <submittedName>
        <fullName evidence="1">Variant erythrocyte surface antigen-1, alpha subunit</fullName>
    </submittedName>
</protein>